<dbReference type="EMBL" id="KN824305">
    <property type="protein sequence ID" value="KIM26540.1"/>
    <property type="molecule type" value="Genomic_DNA"/>
</dbReference>
<feature type="region of interest" description="Disordered" evidence="1">
    <location>
        <begin position="98"/>
        <end position="119"/>
    </location>
</feature>
<reference evidence="4" key="2">
    <citation type="submission" date="2015-01" db="EMBL/GenBank/DDBJ databases">
        <title>Evolutionary Origins and Diversification of the Mycorrhizal Mutualists.</title>
        <authorList>
            <consortium name="DOE Joint Genome Institute"/>
            <consortium name="Mycorrhizal Genomics Consortium"/>
            <person name="Kohler A."/>
            <person name="Kuo A."/>
            <person name="Nagy L.G."/>
            <person name="Floudas D."/>
            <person name="Copeland A."/>
            <person name="Barry K.W."/>
            <person name="Cichocki N."/>
            <person name="Veneault-Fourrey C."/>
            <person name="LaButti K."/>
            <person name="Lindquist E.A."/>
            <person name="Lipzen A."/>
            <person name="Lundell T."/>
            <person name="Morin E."/>
            <person name="Murat C."/>
            <person name="Riley R."/>
            <person name="Ohm R."/>
            <person name="Sun H."/>
            <person name="Tunlid A."/>
            <person name="Henrissat B."/>
            <person name="Grigoriev I.V."/>
            <person name="Hibbett D.S."/>
            <person name="Martin F."/>
        </authorList>
    </citation>
    <scope>NUCLEOTIDE SEQUENCE [LARGE SCALE GENOMIC DNA]</scope>
    <source>
        <strain evidence="4">MAFF 305830</strain>
    </source>
</reference>
<reference evidence="3 4" key="1">
    <citation type="submission" date="2014-04" db="EMBL/GenBank/DDBJ databases">
        <authorList>
            <consortium name="DOE Joint Genome Institute"/>
            <person name="Kuo A."/>
            <person name="Zuccaro A."/>
            <person name="Kohler A."/>
            <person name="Nagy L.G."/>
            <person name="Floudas D."/>
            <person name="Copeland A."/>
            <person name="Barry K.W."/>
            <person name="Cichocki N."/>
            <person name="Veneault-Fourrey C."/>
            <person name="LaButti K."/>
            <person name="Lindquist E.A."/>
            <person name="Lipzen A."/>
            <person name="Lundell T."/>
            <person name="Morin E."/>
            <person name="Murat C."/>
            <person name="Sun H."/>
            <person name="Tunlid A."/>
            <person name="Henrissat B."/>
            <person name="Grigoriev I.V."/>
            <person name="Hibbett D.S."/>
            <person name="Martin F."/>
            <person name="Nordberg H.P."/>
            <person name="Cantor M.N."/>
            <person name="Hua S.X."/>
        </authorList>
    </citation>
    <scope>NUCLEOTIDE SEQUENCE [LARGE SCALE GENOMIC DNA]</scope>
    <source>
        <strain evidence="3 4">MAFF 305830</strain>
    </source>
</reference>
<keyword evidence="4" id="KW-1185">Reference proteome</keyword>
<feature type="compositionally biased region" description="Acidic residues" evidence="1">
    <location>
        <begin position="23"/>
        <end position="33"/>
    </location>
</feature>
<feature type="region of interest" description="Disordered" evidence="1">
    <location>
        <begin position="177"/>
        <end position="240"/>
    </location>
</feature>
<dbReference type="AlphaFoldDB" id="A0A0C3APQ0"/>
<proteinExistence type="predicted"/>
<dbReference type="Proteomes" id="UP000054097">
    <property type="component" value="Unassembled WGS sequence"/>
</dbReference>
<evidence type="ECO:0000256" key="2">
    <source>
        <dbReference type="SAM" id="SignalP"/>
    </source>
</evidence>
<name>A0A0C3APQ0_SERVB</name>
<gene>
    <name evidence="3" type="ORF">M408DRAFT_25252</name>
</gene>
<feature type="region of interest" description="Disordered" evidence="1">
    <location>
        <begin position="22"/>
        <end position="58"/>
    </location>
</feature>
<sequence length="306" mass="31647">MLVYPLVVALLAITPALSQAVADSEDGAADVEEPSQTGMTRTSYGNHEGYDHRRGSRRTHLGASRKEIVEGLPHAVASHSLPQDMAPVNRRRHDIGPSLANHPAPPRGIASTKDPQVDPGLVKARADANIQRRDIVDQSRAKPAGVGVGTACPDPSRASLPAAGGSMASPGLDHASLIGPSPGRADTACPDPSLVNHPAAEESTACPDPGHASQGKRPDIAYPGHASRANHLPAGRGSMGARDLCHASTDHANMHPTSTLHANQGSIGVVAESLAGRPAGKEGLQALARSTPLTRVVIARSRNLPQ</sequence>
<protein>
    <submittedName>
        <fullName evidence="3">Uncharacterized protein</fullName>
    </submittedName>
</protein>
<keyword evidence="2" id="KW-0732">Signal</keyword>
<dbReference type="HOGENOM" id="CLU_909628_0_0_1"/>
<evidence type="ECO:0000256" key="1">
    <source>
        <dbReference type="SAM" id="MobiDB-lite"/>
    </source>
</evidence>
<feature type="chain" id="PRO_5002161255" evidence="2">
    <location>
        <begin position="19"/>
        <end position="306"/>
    </location>
</feature>
<feature type="compositionally biased region" description="Polar residues" evidence="1">
    <location>
        <begin position="34"/>
        <end position="45"/>
    </location>
</feature>
<evidence type="ECO:0000313" key="4">
    <source>
        <dbReference type="Proteomes" id="UP000054097"/>
    </source>
</evidence>
<feature type="signal peptide" evidence="2">
    <location>
        <begin position="1"/>
        <end position="18"/>
    </location>
</feature>
<accession>A0A0C3APQ0</accession>
<evidence type="ECO:0000313" key="3">
    <source>
        <dbReference type="EMBL" id="KIM26540.1"/>
    </source>
</evidence>
<organism evidence="3 4">
    <name type="scientific">Serendipita vermifera MAFF 305830</name>
    <dbReference type="NCBI Taxonomy" id="933852"/>
    <lineage>
        <taxon>Eukaryota</taxon>
        <taxon>Fungi</taxon>
        <taxon>Dikarya</taxon>
        <taxon>Basidiomycota</taxon>
        <taxon>Agaricomycotina</taxon>
        <taxon>Agaricomycetes</taxon>
        <taxon>Sebacinales</taxon>
        <taxon>Serendipitaceae</taxon>
        <taxon>Serendipita</taxon>
    </lineage>
</organism>